<reference evidence="1" key="1">
    <citation type="journal article" date="2018" name="Genome Biol.">
        <title>SKESA: strategic k-mer extension for scrupulous assemblies.</title>
        <authorList>
            <person name="Souvorov A."/>
            <person name="Agarwala R."/>
            <person name="Lipman D.J."/>
        </authorList>
    </citation>
    <scope>NUCLEOTIDE SEQUENCE</scope>
    <source>
        <strain evidence="1">MA.GW_S00744-09</strain>
    </source>
</reference>
<dbReference type="EMBL" id="DAAUNW010000008">
    <property type="protein sequence ID" value="HAF2210443.1"/>
    <property type="molecule type" value="Genomic_DNA"/>
</dbReference>
<name>A0A743Z722_SALER</name>
<comment type="caution">
    <text evidence="1">The sequence shown here is derived from an EMBL/GenBank/DDBJ whole genome shotgun (WGS) entry which is preliminary data.</text>
</comment>
<gene>
    <name evidence="1" type="ORF">G9E81_003119</name>
</gene>
<protein>
    <submittedName>
        <fullName evidence="1">Uncharacterized protein</fullName>
    </submittedName>
</protein>
<evidence type="ECO:0000313" key="1">
    <source>
        <dbReference type="EMBL" id="HAF2210443.1"/>
    </source>
</evidence>
<proteinExistence type="predicted"/>
<accession>A0A743Z722</accession>
<organism evidence="1">
    <name type="scientific">Salmonella enterica</name>
    <name type="common">Salmonella choleraesuis</name>
    <dbReference type="NCBI Taxonomy" id="28901"/>
    <lineage>
        <taxon>Bacteria</taxon>
        <taxon>Pseudomonadati</taxon>
        <taxon>Pseudomonadota</taxon>
        <taxon>Gammaproteobacteria</taxon>
        <taxon>Enterobacterales</taxon>
        <taxon>Enterobacteriaceae</taxon>
        <taxon>Salmonella</taxon>
    </lineage>
</organism>
<reference evidence="1" key="2">
    <citation type="submission" date="2020-02" db="EMBL/GenBank/DDBJ databases">
        <authorList>
            <consortium name="NCBI Pathogen Detection Project"/>
        </authorList>
    </citation>
    <scope>NUCLEOTIDE SEQUENCE</scope>
    <source>
        <strain evidence="1">MA.GW_S00744-09</strain>
    </source>
</reference>
<sequence>MATTLHLTVDVQPDGSLKLNSGMALPKDRMSDVREVSTICAIIEISEEYVSLKNGVARRKKPQNRRH</sequence>
<dbReference type="AlphaFoldDB" id="A0A743Z722"/>